<sequence length="26" mass="3016">MYRIILFDVDDTLLDFKAGELKSLAK</sequence>
<dbReference type="SUPFAM" id="SSF56784">
    <property type="entry name" value="HAD-like"/>
    <property type="match status" value="1"/>
</dbReference>
<comment type="caution">
    <text evidence="1">The sequence shown here is derived from an EMBL/GenBank/DDBJ whole genome shotgun (WGS) entry which is preliminary data.</text>
</comment>
<organism evidence="1 2">
    <name type="scientific">Lacticaseibacillus paracasei subsp. paracasei Lpp41</name>
    <dbReference type="NCBI Taxonomy" id="1256208"/>
    <lineage>
        <taxon>Bacteria</taxon>
        <taxon>Bacillati</taxon>
        <taxon>Bacillota</taxon>
        <taxon>Bacilli</taxon>
        <taxon>Lactobacillales</taxon>
        <taxon>Lactobacillaceae</taxon>
        <taxon>Lacticaseibacillus</taxon>
    </lineage>
</organism>
<evidence type="ECO:0000313" key="2">
    <source>
        <dbReference type="Proteomes" id="UP000014244"/>
    </source>
</evidence>
<feature type="non-terminal residue" evidence="1">
    <location>
        <position position="26"/>
    </location>
</feature>
<evidence type="ECO:0000313" key="1">
    <source>
        <dbReference type="EMBL" id="EPC76026.1"/>
    </source>
</evidence>
<dbReference type="Gene3D" id="1.10.150.240">
    <property type="entry name" value="Putative phosphatase, domain 2"/>
    <property type="match status" value="1"/>
</dbReference>
<dbReference type="Gene3D" id="3.40.50.1000">
    <property type="entry name" value="HAD superfamily/HAD-like"/>
    <property type="match status" value="1"/>
</dbReference>
<dbReference type="GO" id="GO:0016787">
    <property type="term" value="F:hydrolase activity"/>
    <property type="evidence" value="ECO:0007669"/>
    <property type="project" value="UniProtKB-KW"/>
</dbReference>
<dbReference type="InterPro" id="IPR023214">
    <property type="entry name" value="HAD_sf"/>
</dbReference>
<dbReference type="AlphaFoldDB" id="A0A829HBB4"/>
<dbReference type="EMBL" id="ANKE01000056">
    <property type="protein sequence ID" value="EPC76026.1"/>
    <property type="molecule type" value="Genomic_DNA"/>
</dbReference>
<dbReference type="Proteomes" id="UP000014244">
    <property type="component" value="Unassembled WGS sequence"/>
</dbReference>
<reference evidence="1 2" key="1">
    <citation type="journal article" date="2013" name="PLoS ONE">
        <title>Lactobacillus paracasei comparative genomics: towards species pan-genome definition and exploitation of diversity.</title>
        <authorList>
            <person name="Smokvina T."/>
            <person name="Wels M."/>
            <person name="Polka J."/>
            <person name="Chervaux C."/>
            <person name="Brisse S."/>
            <person name="Boekhorst J."/>
            <person name="van Hylckama Vlieg J.E."/>
            <person name="Siezen R.J."/>
        </authorList>
    </citation>
    <scope>NUCLEOTIDE SEQUENCE [LARGE SCALE GENOMIC DNA]</scope>
    <source>
        <strain evidence="1 2">Lpp41</strain>
    </source>
</reference>
<gene>
    <name evidence="1" type="ORF">Lpp41_00924</name>
</gene>
<proteinExistence type="predicted"/>
<protein>
    <submittedName>
        <fullName evidence="1">Hydrolase</fullName>
    </submittedName>
</protein>
<dbReference type="InterPro" id="IPR023198">
    <property type="entry name" value="PGP-like_dom2"/>
</dbReference>
<accession>A0A829HBB4</accession>
<name>A0A829HBB4_LACPA</name>
<dbReference type="InterPro" id="IPR036412">
    <property type="entry name" value="HAD-like_sf"/>
</dbReference>
<keyword evidence="1" id="KW-0378">Hydrolase</keyword>